<dbReference type="STRING" id="640948.SAMN05216238_106210"/>
<reference evidence="4" key="1">
    <citation type="submission" date="2016-10" db="EMBL/GenBank/DDBJ databases">
        <authorList>
            <person name="Varghese N."/>
            <person name="Submissions S."/>
        </authorList>
    </citation>
    <scope>NUCLEOTIDE SEQUENCE [LARGE SCALE GENOMIC DNA]</scope>
    <source>
        <strain evidence="4">DSM 22530</strain>
    </source>
</reference>
<keyword evidence="4" id="KW-1185">Reference proteome</keyword>
<dbReference type="GO" id="GO:0044780">
    <property type="term" value="P:bacterial-type flagellum assembly"/>
    <property type="evidence" value="ECO:0007669"/>
    <property type="project" value="InterPro"/>
</dbReference>
<protein>
    <submittedName>
        <fullName evidence="3">FlgN protein</fullName>
    </submittedName>
</protein>
<keyword evidence="1" id="KW-1005">Bacterial flagellum biogenesis</keyword>
<dbReference type="EMBL" id="FOMR01000006">
    <property type="protein sequence ID" value="SFD96922.1"/>
    <property type="molecule type" value="Genomic_DNA"/>
</dbReference>
<dbReference type="InterPro" id="IPR007809">
    <property type="entry name" value="FlgN-like"/>
</dbReference>
<accession>A0A1I1WPC8</accession>
<proteinExistence type="predicted"/>
<dbReference type="Gene3D" id="1.20.58.300">
    <property type="entry name" value="FlgN-like"/>
    <property type="match status" value="1"/>
</dbReference>
<feature type="coiled-coil region" evidence="2">
    <location>
        <begin position="84"/>
        <end position="113"/>
    </location>
</feature>
<dbReference type="InterPro" id="IPR036679">
    <property type="entry name" value="FlgN-like_sf"/>
</dbReference>
<dbReference type="OrthoDB" id="2381500at2"/>
<evidence type="ECO:0000313" key="3">
    <source>
        <dbReference type="EMBL" id="SFD96922.1"/>
    </source>
</evidence>
<name>A0A1I1WPC8_9BACI</name>
<dbReference type="Pfam" id="PF05130">
    <property type="entry name" value="FlgN"/>
    <property type="match status" value="1"/>
</dbReference>
<evidence type="ECO:0000313" key="4">
    <source>
        <dbReference type="Proteomes" id="UP000199474"/>
    </source>
</evidence>
<sequence>MSVQPIIQALEKLIKLHENLMDTAVEKTGLIKQGSLDKLQSLLVKEHKFVQVLEQAELKRQQAVEEWLLEQGRALREPTITAILEMLSNEREQKELEKTAVKLADIVTRLKQQEQLNQALLHQSMQYVELSMDAIKPSLKHMNYGNQQTSFSPERSVFDSKA</sequence>
<gene>
    <name evidence="3" type="ORF">SAMN05216238_106210</name>
</gene>
<dbReference type="SUPFAM" id="SSF140566">
    <property type="entry name" value="FlgN-like"/>
    <property type="match status" value="1"/>
</dbReference>
<evidence type="ECO:0000256" key="2">
    <source>
        <dbReference type="SAM" id="Coils"/>
    </source>
</evidence>
<dbReference type="RefSeq" id="WP_090084999.1">
    <property type="nucleotide sequence ID" value="NZ_FOMR01000006.1"/>
</dbReference>
<keyword evidence="2" id="KW-0175">Coiled coil</keyword>
<organism evidence="3 4">
    <name type="scientific">Lentibacillus persicus</name>
    <dbReference type="NCBI Taxonomy" id="640948"/>
    <lineage>
        <taxon>Bacteria</taxon>
        <taxon>Bacillati</taxon>
        <taxon>Bacillota</taxon>
        <taxon>Bacilli</taxon>
        <taxon>Bacillales</taxon>
        <taxon>Bacillaceae</taxon>
        <taxon>Lentibacillus</taxon>
    </lineage>
</organism>
<dbReference type="Proteomes" id="UP000199474">
    <property type="component" value="Unassembled WGS sequence"/>
</dbReference>
<dbReference type="AlphaFoldDB" id="A0A1I1WPC8"/>
<evidence type="ECO:0000256" key="1">
    <source>
        <dbReference type="ARBA" id="ARBA00022795"/>
    </source>
</evidence>